<keyword evidence="2" id="KW-0732">Signal</keyword>
<feature type="transmembrane region" description="Helical" evidence="1">
    <location>
        <begin position="74"/>
        <end position="99"/>
    </location>
</feature>
<proteinExistence type="predicted"/>
<evidence type="ECO:0000256" key="1">
    <source>
        <dbReference type="SAM" id="Phobius"/>
    </source>
</evidence>
<keyword evidence="1" id="KW-1133">Transmembrane helix</keyword>
<gene>
    <name evidence="3" type="ORF">M407DRAFT_105432</name>
</gene>
<protein>
    <submittedName>
        <fullName evidence="3">Uncharacterized protein</fullName>
    </submittedName>
</protein>
<dbReference type="EMBL" id="KN822954">
    <property type="protein sequence ID" value="KIO32555.1"/>
    <property type="molecule type" value="Genomic_DNA"/>
</dbReference>
<dbReference type="AlphaFoldDB" id="A0A0C3QJM9"/>
<feature type="chain" id="PRO_5002168606" evidence="2">
    <location>
        <begin position="23"/>
        <end position="108"/>
    </location>
</feature>
<keyword evidence="4" id="KW-1185">Reference proteome</keyword>
<name>A0A0C3QJM9_9AGAM</name>
<reference evidence="4" key="2">
    <citation type="submission" date="2015-01" db="EMBL/GenBank/DDBJ databases">
        <title>Evolutionary Origins and Diversification of the Mycorrhizal Mutualists.</title>
        <authorList>
            <consortium name="DOE Joint Genome Institute"/>
            <consortium name="Mycorrhizal Genomics Consortium"/>
            <person name="Kohler A."/>
            <person name="Kuo A."/>
            <person name="Nagy L.G."/>
            <person name="Floudas D."/>
            <person name="Copeland A."/>
            <person name="Barry K.W."/>
            <person name="Cichocki N."/>
            <person name="Veneault-Fourrey C."/>
            <person name="LaButti K."/>
            <person name="Lindquist E.A."/>
            <person name="Lipzen A."/>
            <person name="Lundell T."/>
            <person name="Morin E."/>
            <person name="Murat C."/>
            <person name="Riley R."/>
            <person name="Ohm R."/>
            <person name="Sun H."/>
            <person name="Tunlid A."/>
            <person name="Henrissat B."/>
            <person name="Grigoriev I.V."/>
            <person name="Hibbett D.S."/>
            <person name="Martin F."/>
        </authorList>
    </citation>
    <scope>NUCLEOTIDE SEQUENCE [LARGE SCALE GENOMIC DNA]</scope>
    <source>
        <strain evidence="4">MUT 4182</strain>
    </source>
</reference>
<keyword evidence="1" id="KW-0812">Transmembrane</keyword>
<keyword evidence="1" id="KW-0472">Membrane</keyword>
<reference evidence="3 4" key="1">
    <citation type="submission" date="2014-04" db="EMBL/GenBank/DDBJ databases">
        <authorList>
            <consortium name="DOE Joint Genome Institute"/>
            <person name="Kuo A."/>
            <person name="Girlanda M."/>
            <person name="Perotto S."/>
            <person name="Kohler A."/>
            <person name="Nagy L.G."/>
            <person name="Floudas D."/>
            <person name="Copeland A."/>
            <person name="Barry K.W."/>
            <person name="Cichocki N."/>
            <person name="Veneault-Fourrey C."/>
            <person name="LaButti K."/>
            <person name="Lindquist E.A."/>
            <person name="Lipzen A."/>
            <person name="Lundell T."/>
            <person name="Morin E."/>
            <person name="Murat C."/>
            <person name="Sun H."/>
            <person name="Tunlid A."/>
            <person name="Henrissat B."/>
            <person name="Grigoriev I.V."/>
            <person name="Hibbett D.S."/>
            <person name="Martin F."/>
            <person name="Nordberg H.P."/>
            <person name="Cantor M.N."/>
            <person name="Hua S.X."/>
        </authorList>
    </citation>
    <scope>NUCLEOTIDE SEQUENCE [LARGE SCALE GENOMIC DNA]</scope>
    <source>
        <strain evidence="3 4">MUT 4182</strain>
    </source>
</reference>
<sequence length="108" mass="12063">MTWNHTQCPTIRFLSCVSFLHPLSYLLLDSLPPSSFDPLGFSFTLGHRHSKAKSRAFRLPNGPTFQGKSSHFSLFSSLCSSSSFLSSLTVVLLSCLLAYSDNLPRSWF</sequence>
<evidence type="ECO:0000313" key="4">
    <source>
        <dbReference type="Proteomes" id="UP000054248"/>
    </source>
</evidence>
<accession>A0A0C3QJM9</accession>
<feature type="signal peptide" evidence="2">
    <location>
        <begin position="1"/>
        <end position="22"/>
    </location>
</feature>
<dbReference type="Proteomes" id="UP000054248">
    <property type="component" value="Unassembled WGS sequence"/>
</dbReference>
<evidence type="ECO:0000256" key="2">
    <source>
        <dbReference type="SAM" id="SignalP"/>
    </source>
</evidence>
<organism evidence="3 4">
    <name type="scientific">Tulasnella calospora MUT 4182</name>
    <dbReference type="NCBI Taxonomy" id="1051891"/>
    <lineage>
        <taxon>Eukaryota</taxon>
        <taxon>Fungi</taxon>
        <taxon>Dikarya</taxon>
        <taxon>Basidiomycota</taxon>
        <taxon>Agaricomycotina</taxon>
        <taxon>Agaricomycetes</taxon>
        <taxon>Cantharellales</taxon>
        <taxon>Tulasnellaceae</taxon>
        <taxon>Tulasnella</taxon>
    </lineage>
</organism>
<evidence type="ECO:0000313" key="3">
    <source>
        <dbReference type="EMBL" id="KIO32555.1"/>
    </source>
</evidence>
<dbReference type="HOGENOM" id="CLU_2198921_0_0_1"/>